<feature type="transmembrane region" description="Helical" evidence="1">
    <location>
        <begin position="108"/>
        <end position="132"/>
    </location>
</feature>
<gene>
    <name evidence="2" type="ORF">DF037_28770</name>
</gene>
<evidence type="ECO:0000256" key="1">
    <source>
        <dbReference type="SAM" id="Phobius"/>
    </source>
</evidence>
<organism evidence="2 3">
    <name type="scientific">Burkholderia contaminans</name>
    <dbReference type="NCBI Taxonomy" id="488447"/>
    <lineage>
        <taxon>Bacteria</taxon>
        <taxon>Pseudomonadati</taxon>
        <taxon>Pseudomonadota</taxon>
        <taxon>Betaproteobacteria</taxon>
        <taxon>Burkholderiales</taxon>
        <taxon>Burkholderiaceae</taxon>
        <taxon>Burkholderia</taxon>
        <taxon>Burkholderia cepacia complex</taxon>
    </lineage>
</organism>
<comment type="caution">
    <text evidence="2">The sequence shown here is derived from an EMBL/GenBank/DDBJ whole genome shotgun (WGS) entry which is preliminary data.</text>
</comment>
<evidence type="ECO:0000313" key="3">
    <source>
        <dbReference type="Proteomes" id="UP000269271"/>
    </source>
</evidence>
<feature type="transmembrane region" description="Helical" evidence="1">
    <location>
        <begin position="69"/>
        <end position="88"/>
    </location>
</feature>
<accession>A0A3N8RUE6</accession>
<feature type="transmembrane region" description="Helical" evidence="1">
    <location>
        <begin position="31"/>
        <end position="48"/>
    </location>
</feature>
<keyword evidence="1" id="KW-1133">Transmembrane helix</keyword>
<dbReference type="RefSeq" id="WP_124619281.1">
    <property type="nucleotide sequence ID" value="NZ_QTQX01000022.1"/>
</dbReference>
<sequence>MLAVLVLSTWVLMAPIASLDALRFWNSAEPLFIATFVTALVFLPAVHLTCTQRGSWSALRRAQRGLRHFGMGVALLCMLVMILIVWNLDSPPSAPRAAIAETAFDLCFDGMVAGATLALWSLLVLPVLHGLVRAELAWKQRGAR</sequence>
<keyword evidence="1" id="KW-0812">Transmembrane</keyword>
<proteinExistence type="predicted"/>
<dbReference type="EMBL" id="QTQX01000022">
    <property type="protein sequence ID" value="RQT22103.1"/>
    <property type="molecule type" value="Genomic_DNA"/>
</dbReference>
<protein>
    <submittedName>
        <fullName evidence="2">Uncharacterized protein</fullName>
    </submittedName>
</protein>
<dbReference type="Proteomes" id="UP000269271">
    <property type="component" value="Unassembled WGS sequence"/>
</dbReference>
<evidence type="ECO:0000313" key="2">
    <source>
        <dbReference type="EMBL" id="RQT22103.1"/>
    </source>
</evidence>
<reference evidence="2 3" key="1">
    <citation type="submission" date="2018-08" db="EMBL/GenBank/DDBJ databases">
        <title>Comparative analysis of Burkholderia isolates from Puerto Rico.</title>
        <authorList>
            <person name="Hall C."/>
            <person name="Sahl J."/>
            <person name="Wagner D."/>
        </authorList>
    </citation>
    <scope>NUCLEOTIDE SEQUENCE [LARGE SCALE GENOMIC DNA]</scope>
    <source>
        <strain evidence="2 3">Bp9001</strain>
    </source>
</reference>
<dbReference type="AlphaFoldDB" id="A0A3N8RUE6"/>
<keyword evidence="1" id="KW-0472">Membrane</keyword>
<name>A0A3N8RUE6_9BURK</name>